<organism evidence="4 5">
    <name type="scientific">Microbacterium maritypicum</name>
    <name type="common">Microbacterium liquefaciens</name>
    <dbReference type="NCBI Taxonomy" id="33918"/>
    <lineage>
        <taxon>Bacteria</taxon>
        <taxon>Bacillati</taxon>
        <taxon>Actinomycetota</taxon>
        <taxon>Actinomycetes</taxon>
        <taxon>Micrococcales</taxon>
        <taxon>Microbacteriaceae</taxon>
        <taxon>Microbacterium</taxon>
    </lineage>
</organism>
<evidence type="ECO:0000259" key="2">
    <source>
        <dbReference type="Pfam" id="PF00149"/>
    </source>
</evidence>
<comment type="caution">
    <text evidence="4">The sequence shown here is derived from an EMBL/GenBank/DDBJ whole genome shotgun (WGS) entry which is preliminary data.</text>
</comment>
<feature type="region of interest" description="Disordered" evidence="1">
    <location>
        <begin position="324"/>
        <end position="371"/>
    </location>
</feature>
<dbReference type="SUPFAM" id="SSF56300">
    <property type="entry name" value="Metallo-dependent phosphatases"/>
    <property type="match status" value="1"/>
</dbReference>
<evidence type="ECO:0000313" key="4">
    <source>
        <dbReference type="EMBL" id="KAB1886563.1"/>
    </source>
</evidence>
<feature type="compositionally biased region" description="Polar residues" evidence="1">
    <location>
        <begin position="1"/>
        <end position="16"/>
    </location>
</feature>
<dbReference type="InterPro" id="IPR004843">
    <property type="entry name" value="Calcineurin-like_PHP"/>
</dbReference>
<dbReference type="InterPro" id="IPR043038">
    <property type="entry name" value="VbhA_sf"/>
</dbReference>
<feature type="region of interest" description="Disordered" evidence="1">
    <location>
        <begin position="1"/>
        <end position="27"/>
    </location>
</feature>
<dbReference type="Pfam" id="PF18495">
    <property type="entry name" value="VbhA"/>
    <property type="match status" value="1"/>
</dbReference>
<dbReference type="InterPro" id="IPR033788">
    <property type="entry name" value="VbhA-like"/>
</dbReference>
<dbReference type="Gene3D" id="1.10.8.1050">
    <property type="entry name" value="Antitoxin VbhA-like"/>
    <property type="match status" value="1"/>
</dbReference>
<feature type="domain" description="Antitoxin VbhA" evidence="3">
    <location>
        <begin position="313"/>
        <end position="357"/>
    </location>
</feature>
<dbReference type="Pfam" id="PF00149">
    <property type="entry name" value="Metallophos"/>
    <property type="match status" value="1"/>
</dbReference>
<feature type="compositionally biased region" description="Basic and acidic residues" evidence="1">
    <location>
        <begin position="341"/>
        <end position="371"/>
    </location>
</feature>
<dbReference type="InterPro" id="IPR029052">
    <property type="entry name" value="Metallo-depent_PP-like"/>
</dbReference>
<dbReference type="Proteomes" id="UP000436027">
    <property type="component" value="Unassembled WGS sequence"/>
</dbReference>
<dbReference type="EMBL" id="WAAQ01000001">
    <property type="protein sequence ID" value="KAB1886563.1"/>
    <property type="molecule type" value="Genomic_DNA"/>
</dbReference>
<evidence type="ECO:0000313" key="5">
    <source>
        <dbReference type="Proteomes" id="UP000436027"/>
    </source>
</evidence>
<accession>A0AAD3X5L6</accession>
<dbReference type="InterPro" id="IPR041535">
    <property type="entry name" value="VbhA"/>
</dbReference>
<proteinExistence type="predicted"/>
<evidence type="ECO:0000256" key="1">
    <source>
        <dbReference type="SAM" id="MobiDB-lite"/>
    </source>
</evidence>
<dbReference type="AlphaFoldDB" id="A0AAD3X5L6"/>
<dbReference type="Gene3D" id="3.60.21.10">
    <property type="match status" value="1"/>
</dbReference>
<dbReference type="GO" id="GO:0016787">
    <property type="term" value="F:hydrolase activity"/>
    <property type="evidence" value="ECO:0007669"/>
    <property type="project" value="InterPro"/>
</dbReference>
<dbReference type="CDD" id="cd11586">
    <property type="entry name" value="VbhA_like"/>
    <property type="match status" value="1"/>
</dbReference>
<name>A0AAD3X5L6_MICMQ</name>
<protein>
    <submittedName>
        <fullName evidence="4">Metallophosphatase family protein</fullName>
    </submittedName>
</protein>
<evidence type="ECO:0000259" key="3">
    <source>
        <dbReference type="Pfam" id="PF18495"/>
    </source>
</evidence>
<sequence length="371" mass="40171">MDQLGSRSGAQPSSGTGVPRAVTSPAGSEVEVKALEHTTTITLPDERVAVCGDWHGNLGWARMLARALPALAPDVTTMLHLGDWWMSPAATDEVFAETNIERIYVTLGNHEPWGEITPLLNEHPGAAVRVSDIIWLLPRPARLSIGGRRVLSLGGAASVDRQSRIEGLTWWPDEAISDQNVAEASAGGPADLMLTHESPAGTPVRPVREILRTNPHGFPKTALDASAASRARVAEVWDAVRPELLTHGHLHAPGGGKTEDGRRVASMGRDGQEGNLGILDMKTLMTATPSLAIIRGMADQWEEDYLAREKRAKGAAEALHSGVLDGLSPSPAALQDAQDYVDGRRTLDEMIEDVRRRHTRRENERRDDDGR</sequence>
<gene>
    <name evidence="4" type="ORF">F6W70_03710</name>
</gene>
<reference evidence="4 5" key="1">
    <citation type="submission" date="2019-09" db="EMBL/GenBank/DDBJ databases">
        <title>Whole genome sequencing of Microbacterium maritypicum.</title>
        <authorList>
            <person name="Lenchi N."/>
        </authorList>
    </citation>
    <scope>NUCLEOTIDE SEQUENCE [LARGE SCALE GENOMIC DNA]</scope>
    <source>
        <strain evidence="4 5">DSM 12512</strain>
    </source>
</reference>
<feature type="domain" description="Calcineurin-like phosphoesterase" evidence="2">
    <location>
        <begin position="47"/>
        <end position="253"/>
    </location>
</feature>